<evidence type="ECO:0000256" key="5">
    <source>
        <dbReference type="ARBA" id="ARBA00034545"/>
    </source>
</evidence>
<protein>
    <recommendedName>
        <fullName evidence="5">Arsenite methyltransferase</fullName>
        <ecNumber evidence="4">2.1.1.137</ecNumber>
    </recommendedName>
</protein>
<evidence type="ECO:0000313" key="10">
    <source>
        <dbReference type="EMBL" id="KAJ6637131.1"/>
    </source>
</evidence>
<dbReference type="GO" id="GO:0032259">
    <property type="term" value="P:methylation"/>
    <property type="evidence" value="ECO:0007669"/>
    <property type="project" value="UniProtKB-KW"/>
</dbReference>
<evidence type="ECO:0000313" key="11">
    <source>
        <dbReference type="Proteomes" id="UP001151699"/>
    </source>
</evidence>
<dbReference type="InterPro" id="IPR025714">
    <property type="entry name" value="Methyltranfer_dom"/>
</dbReference>
<dbReference type="InterPro" id="IPR029063">
    <property type="entry name" value="SAM-dependent_MTases_sf"/>
</dbReference>
<comment type="catalytic activity">
    <reaction evidence="8">
        <text>arsenic triglutathione + 3 [thioredoxin]-dithiol + 3 S-adenosyl-L-methionine = trimethylarsine + 3 [thioredoxin]-disulfide + 3 glutathione + 3 S-adenosyl-L-homocysteine + 3 H(+)</text>
        <dbReference type="Rhea" id="RHEA:69432"/>
        <dbReference type="Rhea" id="RHEA-COMP:10698"/>
        <dbReference type="Rhea" id="RHEA-COMP:10700"/>
        <dbReference type="ChEBI" id="CHEBI:15378"/>
        <dbReference type="ChEBI" id="CHEBI:27130"/>
        <dbReference type="ChEBI" id="CHEBI:29950"/>
        <dbReference type="ChEBI" id="CHEBI:50058"/>
        <dbReference type="ChEBI" id="CHEBI:57856"/>
        <dbReference type="ChEBI" id="CHEBI:57925"/>
        <dbReference type="ChEBI" id="CHEBI:59789"/>
        <dbReference type="ChEBI" id="CHEBI:183640"/>
        <dbReference type="EC" id="2.1.1.137"/>
    </reaction>
</comment>
<sequence length="275" mass="29231">MSTGCCNKTVPTNNEDIKDAVRKAYADVAVKNSAGEVSGNPLSCCGAPKDTDVDYSKALGYSEDEIGSVLDGANMGLGCGNPTAIAALKPGETVVDLGSGGGFDCFLAARKVGSSGRVIGVDMTPEMIIKSRKNASKNGLNNIAEFRLGEIEYLPVADGIVDVIISNCVLNLSTNKNQVYREAFRVLKSNGRLAISDVVATTEMPEAIRKDLELYNNCMAGATPINELKEGLRAAGFIDIRVTVNEQSRQFIEKWSYDKGAENYVASASIEATKP</sequence>
<dbReference type="Gene3D" id="3.40.50.150">
    <property type="entry name" value="Vaccinia Virus protein VP39"/>
    <property type="match status" value="1"/>
</dbReference>
<dbReference type="PANTHER" id="PTHR43675">
    <property type="entry name" value="ARSENITE METHYLTRANSFERASE"/>
    <property type="match status" value="1"/>
</dbReference>
<proteinExistence type="inferred from homology"/>
<evidence type="ECO:0000256" key="2">
    <source>
        <dbReference type="ARBA" id="ARBA00022691"/>
    </source>
</evidence>
<dbReference type="PANTHER" id="PTHR43675:SF8">
    <property type="entry name" value="ARSENITE METHYLTRANSFERASE"/>
    <property type="match status" value="1"/>
</dbReference>
<gene>
    <name evidence="10" type="primary">arsM</name>
    <name evidence="10" type="ORF">Bhyg_09857</name>
</gene>
<evidence type="ECO:0000256" key="1">
    <source>
        <dbReference type="ARBA" id="ARBA00022679"/>
    </source>
</evidence>
<comment type="caution">
    <text evidence="10">The sequence shown here is derived from an EMBL/GenBank/DDBJ whole genome shotgun (WGS) entry which is preliminary data.</text>
</comment>
<dbReference type="SUPFAM" id="SSF53335">
    <property type="entry name" value="S-adenosyl-L-methionine-dependent methyltransferases"/>
    <property type="match status" value="1"/>
</dbReference>
<evidence type="ECO:0000256" key="3">
    <source>
        <dbReference type="ARBA" id="ARBA00034487"/>
    </source>
</evidence>
<keyword evidence="1" id="KW-0808">Transferase</keyword>
<dbReference type="EC" id="2.1.1.137" evidence="4"/>
<comment type="catalytic activity">
    <reaction evidence="6">
        <text>arsenic triglutathione + [thioredoxin]-dithiol + S-adenosyl-L-methionine + 2 H2O = methylarsonous acid + [thioredoxin]-disulfide + 3 glutathione + S-adenosyl-L-homocysteine + H(+)</text>
        <dbReference type="Rhea" id="RHEA:69460"/>
        <dbReference type="Rhea" id="RHEA-COMP:10698"/>
        <dbReference type="Rhea" id="RHEA-COMP:10700"/>
        <dbReference type="ChEBI" id="CHEBI:15377"/>
        <dbReference type="ChEBI" id="CHEBI:15378"/>
        <dbReference type="ChEBI" id="CHEBI:17826"/>
        <dbReference type="ChEBI" id="CHEBI:29950"/>
        <dbReference type="ChEBI" id="CHEBI:50058"/>
        <dbReference type="ChEBI" id="CHEBI:57856"/>
        <dbReference type="ChEBI" id="CHEBI:57925"/>
        <dbReference type="ChEBI" id="CHEBI:59789"/>
        <dbReference type="ChEBI" id="CHEBI:183640"/>
        <dbReference type="EC" id="2.1.1.137"/>
    </reaction>
</comment>
<dbReference type="NCBIfam" id="NF008823">
    <property type="entry name" value="PRK11873.1"/>
    <property type="match status" value="1"/>
</dbReference>
<dbReference type="Pfam" id="PF13847">
    <property type="entry name" value="Methyltransf_31"/>
    <property type="match status" value="1"/>
</dbReference>
<comment type="catalytic activity">
    <reaction evidence="7">
        <text>arsenic triglutathione + 2 [thioredoxin]-dithiol + 2 S-adenosyl-L-methionine + H2O = dimethylarsinous acid + 2 [thioredoxin]-disulfide + 3 glutathione + 2 S-adenosyl-L-homocysteine + 2 H(+)</text>
        <dbReference type="Rhea" id="RHEA:69464"/>
        <dbReference type="Rhea" id="RHEA-COMP:10698"/>
        <dbReference type="Rhea" id="RHEA-COMP:10700"/>
        <dbReference type="ChEBI" id="CHEBI:15377"/>
        <dbReference type="ChEBI" id="CHEBI:15378"/>
        <dbReference type="ChEBI" id="CHEBI:23808"/>
        <dbReference type="ChEBI" id="CHEBI:29950"/>
        <dbReference type="ChEBI" id="CHEBI:50058"/>
        <dbReference type="ChEBI" id="CHEBI:57856"/>
        <dbReference type="ChEBI" id="CHEBI:57925"/>
        <dbReference type="ChEBI" id="CHEBI:59789"/>
        <dbReference type="ChEBI" id="CHEBI:183640"/>
        <dbReference type="EC" id="2.1.1.137"/>
    </reaction>
</comment>
<dbReference type="CDD" id="cd02440">
    <property type="entry name" value="AdoMet_MTases"/>
    <property type="match status" value="1"/>
</dbReference>
<keyword evidence="10" id="KW-0489">Methyltransferase</keyword>
<accession>A0A9Q0MSF9</accession>
<organism evidence="10 11">
    <name type="scientific">Pseudolycoriella hygida</name>
    <dbReference type="NCBI Taxonomy" id="35572"/>
    <lineage>
        <taxon>Eukaryota</taxon>
        <taxon>Metazoa</taxon>
        <taxon>Ecdysozoa</taxon>
        <taxon>Arthropoda</taxon>
        <taxon>Hexapoda</taxon>
        <taxon>Insecta</taxon>
        <taxon>Pterygota</taxon>
        <taxon>Neoptera</taxon>
        <taxon>Endopterygota</taxon>
        <taxon>Diptera</taxon>
        <taxon>Nematocera</taxon>
        <taxon>Sciaroidea</taxon>
        <taxon>Sciaridae</taxon>
        <taxon>Pseudolycoriella</taxon>
    </lineage>
</organism>
<dbReference type="Proteomes" id="UP001151699">
    <property type="component" value="Chromosome X"/>
</dbReference>
<evidence type="ECO:0000259" key="9">
    <source>
        <dbReference type="Pfam" id="PF13847"/>
    </source>
</evidence>
<comment type="similarity">
    <text evidence="3">Belongs to the methyltransferase superfamily. Arsenite methyltransferase family.</text>
</comment>
<evidence type="ECO:0000256" key="6">
    <source>
        <dbReference type="ARBA" id="ARBA00047941"/>
    </source>
</evidence>
<dbReference type="OrthoDB" id="10265344at2759"/>
<dbReference type="AlphaFoldDB" id="A0A9Q0MSF9"/>
<name>A0A9Q0MSF9_9DIPT</name>
<dbReference type="GO" id="GO:0030791">
    <property type="term" value="F:arsenite methyltransferase activity"/>
    <property type="evidence" value="ECO:0007669"/>
    <property type="project" value="UniProtKB-EC"/>
</dbReference>
<evidence type="ECO:0000256" key="7">
    <source>
        <dbReference type="ARBA" id="ARBA00047943"/>
    </source>
</evidence>
<dbReference type="EMBL" id="WJQU01000003">
    <property type="protein sequence ID" value="KAJ6637131.1"/>
    <property type="molecule type" value="Genomic_DNA"/>
</dbReference>
<evidence type="ECO:0000256" key="4">
    <source>
        <dbReference type="ARBA" id="ARBA00034521"/>
    </source>
</evidence>
<keyword evidence="11" id="KW-1185">Reference proteome</keyword>
<dbReference type="InterPro" id="IPR026669">
    <property type="entry name" value="Arsenite_MeTrfase-like"/>
</dbReference>
<evidence type="ECO:0000256" key="8">
    <source>
        <dbReference type="ARBA" id="ARBA00048428"/>
    </source>
</evidence>
<reference evidence="10" key="1">
    <citation type="submission" date="2022-07" db="EMBL/GenBank/DDBJ databases">
        <authorList>
            <person name="Trinca V."/>
            <person name="Uliana J.V.C."/>
            <person name="Torres T.T."/>
            <person name="Ward R.J."/>
            <person name="Monesi N."/>
        </authorList>
    </citation>
    <scope>NUCLEOTIDE SEQUENCE</scope>
    <source>
        <strain evidence="10">HSMRA1968</strain>
        <tissue evidence="10">Whole embryos</tissue>
    </source>
</reference>
<feature type="domain" description="Methyltransferase" evidence="9">
    <location>
        <begin position="89"/>
        <end position="236"/>
    </location>
</feature>
<keyword evidence="2" id="KW-0949">S-adenosyl-L-methionine</keyword>